<dbReference type="InterPro" id="IPR015927">
    <property type="entry name" value="Peptidase_S24_S26A/B/C"/>
</dbReference>
<keyword evidence="1" id="KW-0805">Transcription regulation</keyword>
<dbReference type="Pfam" id="PF00717">
    <property type="entry name" value="Peptidase_S24"/>
    <property type="match status" value="1"/>
</dbReference>
<evidence type="ECO:0000313" key="6">
    <source>
        <dbReference type="Proteomes" id="UP000590740"/>
    </source>
</evidence>
<dbReference type="SUPFAM" id="SSF47413">
    <property type="entry name" value="lambda repressor-like DNA-binding domains"/>
    <property type="match status" value="2"/>
</dbReference>
<gene>
    <name evidence="5" type="ORF">HNQ65_002736</name>
</gene>
<reference evidence="5 6" key="1">
    <citation type="submission" date="2020-08" db="EMBL/GenBank/DDBJ databases">
        <title>Genomic Encyclopedia of Type Strains, Phase IV (KMG-IV): sequencing the most valuable type-strain genomes for metagenomic binning, comparative biology and taxonomic classification.</title>
        <authorList>
            <person name="Goeker M."/>
        </authorList>
    </citation>
    <scope>NUCLEOTIDE SEQUENCE [LARGE SCALE GENOMIC DNA]</scope>
    <source>
        <strain evidence="5 6">DSM 12252</strain>
    </source>
</reference>
<dbReference type="EMBL" id="JACHIG010000005">
    <property type="protein sequence ID" value="MBB5033153.1"/>
    <property type="molecule type" value="Genomic_DNA"/>
</dbReference>
<dbReference type="PANTHER" id="PTHR40661">
    <property type="match status" value="1"/>
</dbReference>
<dbReference type="Proteomes" id="UP000590740">
    <property type="component" value="Unassembled WGS sequence"/>
</dbReference>
<dbReference type="GO" id="GO:0003677">
    <property type="term" value="F:DNA binding"/>
    <property type="evidence" value="ECO:0007669"/>
    <property type="project" value="UniProtKB-KW"/>
</dbReference>
<sequence length="298" mass="32986">MTRKLTFADRVLLLRREMKLSQSAFAELLHIGRSWMSQLEKGEEPSPMLVGLFEKIEREWAERHQAGHTTEEVASYVTGARGKLRHAREAKGYTPAQMAKRMGYSQVGTYIDIEEGRSQMGEKMARKAAEILDLDVSELMSGSDHPIERGAVVGTFGAVPDIHLPPGMTAKYVPLLAMAQCGPNMAWDDGGYTHQGFLAFNPEDPKAFAVTLAGDSMMPRIEPGDVALIYPSQQPKNGKVVLARLNEDKGGDVLVKVYQANGDTITLSSYNHGAYPPMQFHRGDFAWIYPVAKITKDM</sequence>
<dbReference type="PANTHER" id="PTHR40661:SF3">
    <property type="entry name" value="FELS-1 PROPHAGE TRANSCRIPTIONAL REGULATOR"/>
    <property type="match status" value="1"/>
</dbReference>
<evidence type="ECO:0000313" key="5">
    <source>
        <dbReference type="EMBL" id="MBB5033153.1"/>
    </source>
</evidence>
<proteinExistence type="predicted"/>
<dbReference type="Gene3D" id="1.10.260.40">
    <property type="entry name" value="lambda repressor-like DNA-binding domains"/>
    <property type="match status" value="2"/>
</dbReference>
<evidence type="ECO:0000256" key="3">
    <source>
        <dbReference type="ARBA" id="ARBA00023163"/>
    </source>
</evidence>
<feature type="domain" description="HTH cro/C1-type" evidence="4">
    <location>
        <begin position="11"/>
        <end position="43"/>
    </location>
</feature>
<keyword evidence="2" id="KW-0238">DNA-binding</keyword>
<dbReference type="InterPro" id="IPR039418">
    <property type="entry name" value="LexA-like"/>
</dbReference>
<dbReference type="SUPFAM" id="SSF51306">
    <property type="entry name" value="LexA/Signal peptidase"/>
    <property type="match status" value="1"/>
</dbReference>
<accession>A0A7W8DKF5</accession>
<keyword evidence="3" id="KW-0804">Transcription</keyword>
<name>A0A7W8DKF5_9BACT</name>
<dbReference type="Pfam" id="PF13560">
    <property type="entry name" value="HTH_31"/>
    <property type="match status" value="1"/>
</dbReference>
<dbReference type="InterPro" id="IPR001387">
    <property type="entry name" value="Cro/C1-type_HTH"/>
</dbReference>
<dbReference type="AlphaFoldDB" id="A0A7W8DKF5"/>
<dbReference type="CDD" id="cd00093">
    <property type="entry name" value="HTH_XRE"/>
    <property type="match status" value="2"/>
</dbReference>
<dbReference type="InterPro" id="IPR036286">
    <property type="entry name" value="LexA/Signal_pep-like_sf"/>
</dbReference>
<evidence type="ECO:0000256" key="1">
    <source>
        <dbReference type="ARBA" id="ARBA00023015"/>
    </source>
</evidence>
<feature type="domain" description="HTH cro/C1-type" evidence="4">
    <location>
        <begin position="84"/>
        <end position="139"/>
    </location>
</feature>
<dbReference type="PROSITE" id="PS50943">
    <property type="entry name" value="HTH_CROC1"/>
    <property type="match status" value="2"/>
</dbReference>
<evidence type="ECO:0000256" key="2">
    <source>
        <dbReference type="ARBA" id="ARBA00023125"/>
    </source>
</evidence>
<dbReference type="Gene3D" id="2.10.109.10">
    <property type="entry name" value="Umud Fragment, subunit A"/>
    <property type="match status" value="1"/>
</dbReference>
<dbReference type="CDD" id="cd06529">
    <property type="entry name" value="S24_LexA-like"/>
    <property type="match status" value="1"/>
</dbReference>
<dbReference type="InterPro" id="IPR010982">
    <property type="entry name" value="Lambda_DNA-bd_dom_sf"/>
</dbReference>
<evidence type="ECO:0000259" key="4">
    <source>
        <dbReference type="PROSITE" id="PS50943"/>
    </source>
</evidence>
<keyword evidence="6" id="KW-1185">Reference proteome</keyword>
<dbReference type="RefSeq" id="WP_184340067.1">
    <property type="nucleotide sequence ID" value="NZ_JACHIG010000005.1"/>
</dbReference>
<protein>
    <submittedName>
        <fullName evidence="5">Transcriptional regulator with XRE-family HTH domain</fullName>
    </submittedName>
</protein>
<dbReference type="SMART" id="SM00530">
    <property type="entry name" value="HTH_XRE"/>
    <property type="match status" value="2"/>
</dbReference>
<organism evidence="5 6">
    <name type="scientific">Prosthecobacter vanneervenii</name>
    <dbReference type="NCBI Taxonomy" id="48466"/>
    <lineage>
        <taxon>Bacteria</taxon>
        <taxon>Pseudomonadati</taxon>
        <taxon>Verrucomicrobiota</taxon>
        <taxon>Verrucomicrobiia</taxon>
        <taxon>Verrucomicrobiales</taxon>
        <taxon>Verrucomicrobiaceae</taxon>
        <taxon>Prosthecobacter</taxon>
    </lineage>
</organism>
<comment type="caution">
    <text evidence="5">The sequence shown here is derived from an EMBL/GenBank/DDBJ whole genome shotgun (WGS) entry which is preliminary data.</text>
</comment>